<evidence type="ECO:0000313" key="2">
    <source>
        <dbReference type="EMBL" id="OGM69653.1"/>
    </source>
</evidence>
<dbReference type="EMBL" id="MGHL01000010">
    <property type="protein sequence ID" value="OGM69653.1"/>
    <property type="molecule type" value="Genomic_DNA"/>
</dbReference>
<protein>
    <recommendedName>
        <fullName evidence="1">Methyltransferase domain-containing protein</fullName>
    </recommendedName>
</protein>
<comment type="caution">
    <text evidence="2">The sequence shown here is derived from an EMBL/GenBank/DDBJ whole genome shotgun (WGS) entry which is preliminary data.</text>
</comment>
<dbReference type="AlphaFoldDB" id="A0A1F8BZX8"/>
<dbReference type="Pfam" id="PF13649">
    <property type="entry name" value="Methyltransf_25"/>
    <property type="match status" value="1"/>
</dbReference>
<proteinExistence type="predicted"/>
<dbReference type="Gene3D" id="3.40.50.150">
    <property type="entry name" value="Vaccinia Virus protein VP39"/>
    <property type="match status" value="1"/>
</dbReference>
<dbReference type="STRING" id="1802525.A2975_00900"/>
<sequence length="104" mass="11917">MDLRQKRQQKLKEKTGSYQKAFKKYGIHPKALYWTSEKSAEIHLKELVTDLDFEGKSVLDAGCGLGNVIPHISRKAKKFDYTGVDIVPKFIQAAQKKYPNTDLF</sequence>
<reference evidence="2 3" key="1">
    <citation type="journal article" date="2016" name="Nat. Commun.">
        <title>Thousands of microbial genomes shed light on interconnected biogeochemical processes in an aquifer system.</title>
        <authorList>
            <person name="Anantharaman K."/>
            <person name="Brown C.T."/>
            <person name="Hug L.A."/>
            <person name="Sharon I."/>
            <person name="Castelle C.J."/>
            <person name="Probst A.J."/>
            <person name="Thomas B.C."/>
            <person name="Singh A."/>
            <person name="Wilkins M.J."/>
            <person name="Karaoz U."/>
            <person name="Brodie E.L."/>
            <person name="Williams K.H."/>
            <person name="Hubbard S.S."/>
            <person name="Banfield J.F."/>
        </authorList>
    </citation>
    <scope>NUCLEOTIDE SEQUENCE [LARGE SCALE GENOMIC DNA]</scope>
</reference>
<feature type="domain" description="Methyltransferase" evidence="1">
    <location>
        <begin position="58"/>
        <end position="98"/>
    </location>
</feature>
<dbReference type="CDD" id="cd02440">
    <property type="entry name" value="AdoMet_MTases"/>
    <property type="match status" value="1"/>
</dbReference>
<name>A0A1F8BZX8_9BACT</name>
<accession>A0A1F8BZX8</accession>
<dbReference type="InterPro" id="IPR029063">
    <property type="entry name" value="SAM-dependent_MTases_sf"/>
</dbReference>
<evidence type="ECO:0000313" key="3">
    <source>
        <dbReference type="Proteomes" id="UP000178429"/>
    </source>
</evidence>
<organism evidence="2 3">
    <name type="scientific">Candidatus Woesebacteria bacterium RIFCSPLOWO2_01_FULL_44_14</name>
    <dbReference type="NCBI Taxonomy" id="1802525"/>
    <lineage>
        <taxon>Bacteria</taxon>
        <taxon>Candidatus Woeseibacteriota</taxon>
    </lineage>
</organism>
<dbReference type="SUPFAM" id="SSF53335">
    <property type="entry name" value="S-adenosyl-L-methionine-dependent methyltransferases"/>
    <property type="match status" value="1"/>
</dbReference>
<evidence type="ECO:0000259" key="1">
    <source>
        <dbReference type="Pfam" id="PF13649"/>
    </source>
</evidence>
<gene>
    <name evidence="2" type="ORF">A2975_00900</name>
</gene>
<dbReference type="InterPro" id="IPR041698">
    <property type="entry name" value="Methyltransf_25"/>
</dbReference>
<dbReference type="Proteomes" id="UP000178429">
    <property type="component" value="Unassembled WGS sequence"/>
</dbReference>